<dbReference type="EMBL" id="QKUF01000003">
    <property type="protein sequence ID" value="PZW32912.1"/>
    <property type="molecule type" value="Genomic_DNA"/>
</dbReference>
<dbReference type="SUPFAM" id="SSF55931">
    <property type="entry name" value="Glutamine synthetase/guanido kinase"/>
    <property type="match status" value="1"/>
</dbReference>
<evidence type="ECO:0000256" key="3">
    <source>
        <dbReference type="ARBA" id="ARBA00022741"/>
    </source>
</evidence>
<dbReference type="SMART" id="SM01230">
    <property type="entry name" value="Gln-synt_C"/>
    <property type="match status" value="1"/>
</dbReference>
<keyword evidence="2" id="KW-0436">Ligase</keyword>
<proteinExistence type="inferred from homology"/>
<evidence type="ECO:0000256" key="1">
    <source>
        <dbReference type="ARBA" id="ARBA00009897"/>
    </source>
</evidence>
<dbReference type="InterPro" id="IPR036651">
    <property type="entry name" value="Gln_synt_N_sf"/>
</dbReference>
<dbReference type="Gene3D" id="3.10.20.70">
    <property type="entry name" value="Glutamine synthetase, N-terminal domain"/>
    <property type="match status" value="1"/>
</dbReference>
<dbReference type="PROSITE" id="PS51987">
    <property type="entry name" value="GS_CATALYTIC"/>
    <property type="match status" value="1"/>
</dbReference>
<feature type="domain" description="GS catalytic" evidence="8">
    <location>
        <begin position="168"/>
        <end position="514"/>
    </location>
</feature>
<dbReference type="Proteomes" id="UP000248806">
    <property type="component" value="Unassembled WGS sequence"/>
</dbReference>
<name>A0A326UAQ6_THEHA</name>
<keyword evidence="7" id="KW-0175">Coiled coil</keyword>
<evidence type="ECO:0000259" key="8">
    <source>
        <dbReference type="PROSITE" id="PS51987"/>
    </source>
</evidence>
<evidence type="ECO:0000256" key="6">
    <source>
        <dbReference type="RuleBase" id="RU000384"/>
    </source>
</evidence>
<comment type="caution">
    <text evidence="9">The sequence shown here is derived from an EMBL/GenBank/DDBJ whole genome shotgun (WGS) entry which is preliminary data.</text>
</comment>
<dbReference type="Gene3D" id="3.30.590.10">
    <property type="entry name" value="Glutamine synthetase/guanido kinase, catalytic domain"/>
    <property type="match status" value="1"/>
</dbReference>
<dbReference type="PANTHER" id="PTHR43785:SF12">
    <property type="entry name" value="TYPE-1 GLUTAMINE SYNTHETASE 2"/>
    <property type="match status" value="1"/>
</dbReference>
<dbReference type="PANTHER" id="PTHR43785">
    <property type="entry name" value="GAMMA-GLUTAMYLPUTRESCINE SYNTHETASE"/>
    <property type="match status" value="1"/>
</dbReference>
<dbReference type="InterPro" id="IPR008146">
    <property type="entry name" value="Gln_synth_cat_dom"/>
</dbReference>
<keyword evidence="10" id="KW-1185">Reference proteome</keyword>
<dbReference type="GO" id="GO:0005524">
    <property type="term" value="F:ATP binding"/>
    <property type="evidence" value="ECO:0007669"/>
    <property type="project" value="UniProtKB-KW"/>
</dbReference>
<evidence type="ECO:0000313" key="10">
    <source>
        <dbReference type="Proteomes" id="UP000248806"/>
    </source>
</evidence>
<dbReference type="FunFam" id="3.30.590.10:FF:000005">
    <property type="entry name" value="Probable glutamine synthetase"/>
    <property type="match status" value="1"/>
</dbReference>
<dbReference type="GO" id="GO:0006542">
    <property type="term" value="P:glutamine biosynthetic process"/>
    <property type="evidence" value="ECO:0007669"/>
    <property type="project" value="InterPro"/>
</dbReference>
<evidence type="ECO:0000256" key="2">
    <source>
        <dbReference type="ARBA" id="ARBA00022598"/>
    </source>
</evidence>
<dbReference type="InterPro" id="IPR014746">
    <property type="entry name" value="Gln_synth/guanido_kin_cat_dom"/>
</dbReference>
<dbReference type="GO" id="GO:0004356">
    <property type="term" value="F:glutamine synthetase activity"/>
    <property type="evidence" value="ECO:0007669"/>
    <property type="project" value="InterPro"/>
</dbReference>
<reference evidence="9 10" key="1">
    <citation type="submission" date="2018-06" db="EMBL/GenBank/DDBJ databases">
        <title>Genomic Encyclopedia of Archaeal and Bacterial Type Strains, Phase II (KMG-II): from individual species to whole genera.</title>
        <authorList>
            <person name="Goeker M."/>
        </authorList>
    </citation>
    <scope>NUCLEOTIDE SEQUENCE [LARGE SCALE GENOMIC DNA]</scope>
    <source>
        <strain evidence="9 10">ATCC BAA-1881</strain>
    </source>
</reference>
<evidence type="ECO:0000256" key="4">
    <source>
        <dbReference type="ARBA" id="ARBA00022840"/>
    </source>
</evidence>
<sequence length="514" mass="58952">MFGNRARAKARIEKDNTTGKRFCPGACIADFKYLNGGAAKQLQIFSEERNAYQMELAEIKRLIEEGEIEFIKLGTPDIEGVFRGKRVAAQFFLDSLEEGFAQSDVIFGWDIAENVLPNLDISNWERGFTDFVMKPDLSTFALVPWEQRVASCICDMWTEHGDPILVAPRYVLQKVIERGREMGFEAMAAAELEVRYFRETQISLREKDFSTNLVPLNPGTNCYVISHATTDEPLIGHIARMMRDYGIEIEGYTREHGPGMYEMNMRYTDILSAADRTMLFKNGVKELSHQLGYVATFMAKWNDKEDGSSGHTHLSLWDRNRERNVFWDTDAEGHMSETMRHFVAGVLAKMPELQVLYAPVINSYKRYIEGSWAPLNTSWGMDNRTCAVRVINSGKRAIRIENRVPGCDANFYLVLAAMLASGLYGIEHKLELPGRLEGNAYSRAALQKAMQEGAIQPLARNLTEATDRFEQSEMAREYLGSYFVDHFVATRRWEVQEFERAVTDWERRRYFELI</sequence>
<dbReference type="AlphaFoldDB" id="A0A326UAQ6"/>
<evidence type="ECO:0000313" key="9">
    <source>
        <dbReference type="EMBL" id="PZW32912.1"/>
    </source>
</evidence>
<evidence type="ECO:0000256" key="7">
    <source>
        <dbReference type="SAM" id="Coils"/>
    </source>
</evidence>
<organism evidence="9 10">
    <name type="scientific">Thermosporothrix hazakensis</name>
    <dbReference type="NCBI Taxonomy" id="644383"/>
    <lineage>
        <taxon>Bacteria</taxon>
        <taxon>Bacillati</taxon>
        <taxon>Chloroflexota</taxon>
        <taxon>Ktedonobacteria</taxon>
        <taxon>Ktedonobacterales</taxon>
        <taxon>Thermosporotrichaceae</taxon>
        <taxon>Thermosporothrix</taxon>
    </lineage>
</organism>
<accession>A0A326UAQ6</accession>
<dbReference type="GO" id="GO:0042402">
    <property type="term" value="P:biogenic amine catabolic process"/>
    <property type="evidence" value="ECO:0007669"/>
    <property type="project" value="UniProtKB-ARBA"/>
</dbReference>
<gene>
    <name evidence="9" type="ORF">EI42_01457</name>
</gene>
<comment type="similarity">
    <text evidence="1 5 6">Belongs to the glutamine synthetase family.</text>
</comment>
<dbReference type="GO" id="GO:0006576">
    <property type="term" value="P:biogenic amine metabolic process"/>
    <property type="evidence" value="ECO:0007669"/>
    <property type="project" value="UniProtKB-ARBA"/>
</dbReference>
<dbReference type="SUPFAM" id="SSF54368">
    <property type="entry name" value="Glutamine synthetase, N-terminal domain"/>
    <property type="match status" value="1"/>
</dbReference>
<keyword evidence="3" id="KW-0547">Nucleotide-binding</keyword>
<protein>
    <submittedName>
        <fullName evidence="9">Glutamine synthetase</fullName>
    </submittedName>
</protein>
<dbReference type="Pfam" id="PF00120">
    <property type="entry name" value="Gln-synt_C"/>
    <property type="match status" value="1"/>
</dbReference>
<keyword evidence="4" id="KW-0067">ATP-binding</keyword>
<evidence type="ECO:0000256" key="5">
    <source>
        <dbReference type="PROSITE-ProRule" id="PRU01331"/>
    </source>
</evidence>
<feature type="coiled-coil region" evidence="7">
    <location>
        <begin position="42"/>
        <end position="69"/>
    </location>
</feature>
<dbReference type="OrthoDB" id="9807095at2"/>